<accession>A0A835IJI4</accession>
<dbReference type="Proteomes" id="UP000631114">
    <property type="component" value="Unassembled WGS sequence"/>
</dbReference>
<evidence type="ECO:0000313" key="4">
    <source>
        <dbReference type="Proteomes" id="UP000631114"/>
    </source>
</evidence>
<feature type="compositionally biased region" description="Polar residues" evidence="1">
    <location>
        <begin position="1"/>
        <end position="11"/>
    </location>
</feature>
<dbReference type="Pfam" id="PF14111">
    <property type="entry name" value="DUF4283"/>
    <property type="match status" value="1"/>
</dbReference>
<reference evidence="3 4" key="1">
    <citation type="submission" date="2020-10" db="EMBL/GenBank/DDBJ databases">
        <title>The Coptis chinensis genome and diversification of protoberbering-type alkaloids.</title>
        <authorList>
            <person name="Wang B."/>
            <person name="Shu S."/>
            <person name="Song C."/>
            <person name="Liu Y."/>
        </authorList>
    </citation>
    <scope>NUCLEOTIDE SEQUENCE [LARGE SCALE GENOMIC DNA]</scope>
    <source>
        <strain evidence="3">HL-2020</strain>
        <tissue evidence="3">Leaf</tissue>
    </source>
</reference>
<evidence type="ECO:0000256" key="1">
    <source>
        <dbReference type="SAM" id="MobiDB-lite"/>
    </source>
</evidence>
<organism evidence="3 4">
    <name type="scientific">Coptis chinensis</name>
    <dbReference type="NCBI Taxonomy" id="261450"/>
    <lineage>
        <taxon>Eukaryota</taxon>
        <taxon>Viridiplantae</taxon>
        <taxon>Streptophyta</taxon>
        <taxon>Embryophyta</taxon>
        <taxon>Tracheophyta</taxon>
        <taxon>Spermatophyta</taxon>
        <taxon>Magnoliopsida</taxon>
        <taxon>Ranunculales</taxon>
        <taxon>Ranunculaceae</taxon>
        <taxon>Coptidoideae</taxon>
        <taxon>Coptis</taxon>
    </lineage>
</organism>
<sequence>MANLSVNNQNFPPLHSETRETNNNNSEERALGSEQPRPTPWSTLFQAAKTPTLSNTLQKVDVQIIDGITQIPLDLVMKGITEWYDYVVGFFLEKRLPFLTVRDHLRKRWKLKGSFEMVADEEVFYFKFSNSEDRKRVLETGTFYISGRCFVISKWSQDIERRRNSVQLIPIWVNLHNVPKELWTEDGLSYLASRLGIPDSMDDATAHRKRLKFARVSVKVESTAELPTFFDIEMGKDDIRRISVEYGWIPKMCGNCKSFGHFTATCTRKTSNTEDRGTREKEVVVDNTPSQPESSCLRTVDGEVVIGGTPTESTECLIPGSCDEGGNTEVAQEQGDDQSTGELKYEVEMDMVNQGVIEIGMANKELE</sequence>
<feature type="compositionally biased region" description="Basic and acidic residues" evidence="1">
    <location>
        <begin position="16"/>
        <end position="31"/>
    </location>
</feature>
<dbReference type="InterPro" id="IPR025558">
    <property type="entry name" value="DUF4283"/>
</dbReference>
<keyword evidence="4" id="KW-1185">Reference proteome</keyword>
<dbReference type="InterPro" id="IPR040256">
    <property type="entry name" value="At4g02000-like"/>
</dbReference>
<dbReference type="PANTHER" id="PTHR31286">
    <property type="entry name" value="GLYCINE-RICH CELL WALL STRUCTURAL PROTEIN 1.8-LIKE"/>
    <property type="match status" value="1"/>
</dbReference>
<evidence type="ECO:0000259" key="2">
    <source>
        <dbReference type="Pfam" id="PF14111"/>
    </source>
</evidence>
<dbReference type="AlphaFoldDB" id="A0A835IJI4"/>
<comment type="caution">
    <text evidence="3">The sequence shown here is derived from an EMBL/GenBank/DDBJ whole genome shotgun (WGS) entry which is preliminary data.</text>
</comment>
<dbReference type="PANTHER" id="PTHR31286:SF180">
    <property type="entry name" value="OS10G0362600 PROTEIN"/>
    <property type="match status" value="1"/>
</dbReference>
<feature type="region of interest" description="Disordered" evidence="1">
    <location>
        <begin position="1"/>
        <end position="41"/>
    </location>
</feature>
<name>A0A835IJI4_9MAGN</name>
<protein>
    <recommendedName>
        <fullName evidence="2">DUF4283 domain-containing protein</fullName>
    </recommendedName>
</protein>
<feature type="domain" description="DUF4283" evidence="2">
    <location>
        <begin position="82"/>
        <end position="159"/>
    </location>
</feature>
<gene>
    <name evidence="3" type="ORF">IFM89_010770</name>
</gene>
<evidence type="ECO:0000313" key="3">
    <source>
        <dbReference type="EMBL" id="KAF9620120.1"/>
    </source>
</evidence>
<dbReference type="EMBL" id="JADFTS010000002">
    <property type="protein sequence ID" value="KAF9620120.1"/>
    <property type="molecule type" value="Genomic_DNA"/>
</dbReference>
<dbReference type="OrthoDB" id="1461560at2759"/>
<proteinExistence type="predicted"/>